<feature type="signal peptide" evidence="2">
    <location>
        <begin position="1"/>
        <end position="19"/>
    </location>
</feature>
<proteinExistence type="predicted"/>
<accession>A0ABQ6ZH79</accession>
<organism evidence="3 4">
    <name type="scientific">Pseudoxanthomonas japonensis</name>
    <dbReference type="NCBI Taxonomy" id="69284"/>
    <lineage>
        <taxon>Bacteria</taxon>
        <taxon>Pseudomonadati</taxon>
        <taxon>Pseudomonadota</taxon>
        <taxon>Gammaproteobacteria</taxon>
        <taxon>Lysobacterales</taxon>
        <taxon>Lysobacteraceae</taxon>
        <taxon>Pseudoxanthomonas</taxon>
    </lineage>
</organism>
<evidence type="ECO:0000256" key="1">
    <source>
        <dbReference type="SAM" id="MobiDB-lite"/>
    </source>
</evidence>
<sequence length="151" mass="15866">MKTLPIALLALLTTGPALAQPTAEALDLSVPREATYAKDPPGTWYGDTQPARPKKAASTTPVDPCVYYGDDDGDGVSGSVTTGIGYSKGHGRSTYNAANLNLCKTTYDDEGKPRTFNLNINVDRYDGPGGYYGGPYGGYPGGPMMRGAPRP</sequence>
<gene>
    <name evidence="3" type="ORF">CSC78_10025</name>
</gene>
<dbReference type="RefSeq" id="WP_162337771.1">
    <property type="nucleotide sequence ID" value="NZ_BOUK01000001.1"/>
</dbReference>
<keyword evidence="2" id="KW-0732">Signal</keyword>
<name>A0ABQ6ZH79_9GAMM</name>
<feature type="region of interest" description="Disordered" evidence="1">
    <location>
        <begin position="39"/>
        <end position="61"/>
    </location>
</feature>
<keyword evidence="4" id="KW-1185">Reference proteome</keyword>
<dbReference type="Proteomes" id="UP000781710">
    <property type="component" value="Unassembled WGS sequence"/>
</dbReference>
<comment type="caution">
    <text evidence="3">The sequence shown here is derived from an EMBL/GenBank/DDBJ whole genome shotgun (WGS) entry which is preliminary data.</text>
</comment>
<feature type="chain" id="PRO_5045791108" description="Secreted protein" evidence="2">
    <location>
        <begin position="20"/>
        <end position="151"/>
    </location>
</feature>
<evidence type="ECO:0000313" key="4">
    <source>
        <dbReference type="Proteomes" id="UP000781710"/>
    </source>
</evidence>
<evidence type="ECO:0008006" key="5">
    <source>
        <dbReference type="Google" id="ProtNLM"/>
    </source>
</evidence>
<evidence type="ECO:0000313" key="3">
    <source>
        <dbReference type="EMBL" id="KAF1725103.1"/>
    </source>
</evidence>
<dbReference type="EMBL" id="PDWW01000012">
    <property type="protein sequence ID" value="KAF1725103.1"/>
    <property type="molecule type" value="Genomic_DNA"/>
</dbReference>
<evidence type="ECO:0000256" key="2">
    <source>
        <dbReference type="SAM" id="SignalP"/>
    </source>
</evidence>
<protein>
    <recommendedName>
        <fullName evidence="5">Secreted protein</fullName>
    </recommendedName>
</protein>
<reference evidence="3 4" key="1">
    <citation type="submission" date="2017-10" db="EMBL/GenBank/DDBJ databases">
        <title>Whole genome sequencing of members of genus Pseudoxanthomonas.</title>
        <authorList>
            <person name="Kumar S."/>
            <person name="Bansal K."/>
            <person name="Kaur A."/>
            <person name="Patil P."/>
            <person name="Sharma S."/>
            <person name="Patil P.B."/>
        </authorList>
    </citation>
    <scope>NUCLEOTIDE SEQUENCE [LARGE SCALE GENOMIC DNA]</scope>
    <source>
        <strain evidence="3 4">DSM 17109</strain>
    </source>
</reference>